<proteinExistence type="predicted"/>
<feature type="compositionally biased region" description="Low complexity" evidence="2">
    <location>
        <begin position="262"/>
        <end position="286"/>
    </location>
</feature>
<dbReference type="Proteomes" id="UP000490800">
    <property type="component" value="Unassembled WGS sequence"/>
</dbReference>
<dbReference type="InterPro" id="IPR036661">
    <property type="entry name" value="Luciferase-like_sf"/>
</dbReference>
<dbReference type="RefSeq" id="WP_157338352.1">
    <property type="nucleotide sequence ID" value="NZ_RHLK01000016.1"/>
</dbReference>
<dbReference type="GO" id="GO:0016705">
    <property type="term" value="F:oxidoreductase activity, acting on paired donors, with incorporation or reduction of molecular oxygen"/>
    <property type="evidence" value="ECO:0007669"/>
    <property type="project" value="InterPro"/>
</dbReference>
<dbReference type="EMBL" id="RHLK01000016">
    <property type="protein sequence ID" value="MVP01944.1"/>
    <property type="molecule type" value="Genomic_DNA"/>
</dbReference>
<protein>
    <submittedName>
        <fullName evidence="4">MsnO8 family LLM class oxidoreductase</fullName>
        <ecNumber evidence="4">1.-.-.-</ecNumber>
    </submittedName>
</protein>
<keyword evidence="5" id="KW-1185">Reference proteome</keyword>
<dbReference type="PANTHER" id="PTHR30137:SF20">
    <property type="entry name" value="N-ACETYL-S-ALKYLCYSTEINE MONOOXYGENASE"/>
    <property type="match status" value="1"/>
</dbReference>
<evidence type="ECO:0000256" key="2">
    <source>
        <dbReference type="SAM" id="MobiDB-lite"/>
    </source>
</evidence>
<dbReference type="EC" id="1.-.-.-" evidence="4"/>
<name>A0A7X3K153_9BACL</name>
<dbReference type="AlphaFoldDB" id="A0A7X3K153"/>
<dbReference type="InterPro" id="IPR050766">
    <property type="entry name" value="Bact_Lucif_Oxidored"/>
</dbReference>
<dbReference type="OrthoDB" id="9780518at2"/>
<dbReference type="GO" id="GO:0005829">
    <property type="term" value="C:cytosol"/>
    <property type="evidence" value="ECO:0007669"/>
    <property type="project" value="TreeGrafter"/>
</dbReference>
<accession>A0A7X3K153</accession>
<dbReference type="Pfam" id="PF00296">
    <property type="entry name" value="Bac_luciferase"/>
    <property type="match status" value="1"/>
</dbReference>
<keyword evidence="4" id="KW-0560">Oxidoreductase</keyword>
<dbReference type="NCBIfam" id="TIGR03558">
    <property type="entry name" value="oxido_grp_1"/>
    <property type="match status" value="1"/>
</dbReference>
<reference evidence="4 5" key="1">
    <citation type="journal article" date="2019" name="Microorganisms">
        <title>Paenibacillus lutrae sp. nov., A Chitinolytic Species Isolated from A River Otter in Castril Natural Park, Granada, Spain.</title>
        <authorList>
            <person name="Rodriguez M."/>
            <person name="Reina J.C."/>
            <person name="Bejar V."/>
            <person name="Llamas I."/>
        </authorList>
    </citation>
    <scope>NUCLEOTIDE SEQUENCE [LARGE SCALE GENOMIC DNA]</scope>
    <source>
        <strain evidence="4 5">N10</strain>
    </source>
</reference>
<evidence type="ECO:0000313" key="5">
    <source>
        <dbReference type="Proteomes" id="UP000490800"/>
    </source>
</evidence>
<dbReference type="CDD" id="cd00347">
    <property type="entry name" value="Flavin_utilizing_monoxygenases"/>
    <property type="match status" value="1"/>
</dbReference>
<dbReference type="InterPro" id="IPR011251">
    <property type="entry name" value="Luciferase-like_dom"/>
</dbReference>
<evidence type="ECO:0000256" key="1">
    <source>
        <dbReference type="ARBA" id="ARBA00007789"/>
    </source>
</evidence>
<sequence length="405" mass="42495">MASERTGRSGEAGRGLPPLKLSVLDLVPVMQDADSPAALKQAVLLARTAERLGYTRYWVSEHHDMDKLASACPEVLLAHIGAHTEKIRIGSGAVLLPHYQPIKVAEAFHLLATLHPGRIDLGIGRAPGGSAHVMMALSGNFLENIRRMPEKIQDLSNLLAGEYRLEGELITARPVPSVSPELWLLGTNVKSAAYAAEYGTGYVFGHFMSDADGAAVLEAYRSKFEPSRLLPKPRAIAAVNVICAETEEEALALAAESAGMPQAPGAAAAGSAPRGAAPSGRGADAGLVASAQPRERSGGLRQDPASQAAHPGQSPRHTGLSGNASGAPDGARGSTPDGTQSGGSSPEPGGSSRRILAGTPGQIREELTQMQREYGVDEFMIVTNLPDYGKRLQSYELLAAFLHQS</sequence>
<feature type="domain" description="Luciferase-like" evidence="3">
    <location>
        <begin position="28"/>
        <end position="302"/>
    </location>
</feature>
<organism evidence="4 5">
    <name type="scientific">Paenibacillus lutrae</name>
    <dbReference type="NCBI Taxonomy" id="2078573"/>
    <lineage>
        <taxon>Bacteria</taxon>
        <taxon>Bacillati</taxon>
        <taxon>Bacillota</taxon>
        <taxon>Bacilli</taxon>
        <taxon>Bacillales</taxon>
        <taxon>Paenibacillaceae</taxon>
        <taxon>Paenibacillus</taxon>
    </lineage>
</organism>
<feature type="compositionally biased region" description="Low complexity" evidence="2">
    <location>
        <begin position="342"/>
        <end position="352"/>
    </location>
</feature>
<feature type="region of interest" description="Disordered" evidence="2">
    <location>
        <begin position="262"/>
        <end position="356"/>
    </location>
</feature>
<evidence type="ECO:0000259" key="3">
    <source>
        <dbReference type="Pfam" id="PF00296"/>
    </source>
</evidence>
<dbReference type="Gene3D" id="3.20.20.30">
    <property type="entry name" value="Luciferase-like domain"/>
    <property type="match status" value="1"/>
</dbReference>
<gene>
    <name evidence="4" type="ORF">EDM21_20920</name>
</gene>
<comment type="caution">
    <text evidence="4">The sequence shown here is derived from an EMBL/GenBank/DDBJ whole genome shotgun (WGS) entry which is preliminary data.</text>
</comment>
<comment type="similarity">
    <text evidence="1">To bacterial alkanal monooxygenase alpha and beta chains.</text>
</comment>
<dbReference type="InterPro" id="IPR019949">
    <property type="entry name" value="CmoO-like"/>
</dbReference>
<evidence type="ECO:0000313" key="4">
    <source>
        <dbReference type="EMBL" id="MVP01944.1"/>
    </source>
</evidence>
<dbReference type="SUPFAM" id="SSF51679">
    <property type="entry name" value="Bacterial luciferase-like"/>
    <property type="match status" value="1"/>
</dbReference>
<dbReference type="PANTHER" id="PTHR30137">
    <property type="entry name" value="LUCIFERASE-LIKE MONOOXYGENASE"/>
    <property type="match status" value="1"/>
</dbReference>